<proteinExistence type="inferred from homology"/>
<comment type="function">
    <text evidence="10">Catalyzes the phosphorylation of the position 2 hydroxy group of 4-diphosphocytidyl-2C-methyl-D-erythritol.</text>
</comment>
<feature type="domain" description="GHMP kinase C-terminal" evidence="12">
    <location>
        <begin position="212"/>
        <end position="265"/>
    </location>
</feature>
<dbReference type="InterPro" id="IPR020568">
    <property type="entry name" value="Ribosomal_Su5_D2-typ_SF"/>
</dbReference>
<evidence type="ECO:0000256" key="1">
    <source>
        <dbReference type="ARBA" id="ARBA00009684"/>
    </source>
</evidence>
<comment type="pathway">
    <text evidence="10">Isoprenoid biosynthesis; isopentenyl diphosphate biosynthesis via DXP pathway; isopentenyl diphosphate from 1-deoxy-D-xylulose 5-phosphate: step 3/6.</text>
</comment>
<comment type="similarity">
    <text evidence="1 10">Belongs to the GHMP kinase family. IspE subfamily.</text>
</comment>
<dbReference type="Gene3D" id="3.30.70.890">
    <property type="entry name" value="GHMP kinase, C-terminal domain"/>
    <property type="match status" value="1"/>
</dbReference>
<dbReference type="UniPathway" id="UPA00056">
    <property type="reaction ID" value="UER00094"/>
</dbReference>
<keyword evidence="5 10" id="KW-0547">Nucleotide-binding</keyword>
<name>A0A4D6XU66_9GAMM</name>
<feature type="binding site" evidence="10">
    <location>
        <begin position="100"/>
        <end position="110"/>
    </location>
    <ligand>
        <name>ATP</name>
        <dbReference type="ChEBI" id="CHEBI:30616"/>
    </ligand>
</feature>
<dbReference type="EMBL" id="CP034879">
    <property type="protein sequence ID" value="QCI20323.1"/>
    <property type="molecule type" value="Genomic_DNA"/>
</dbReference>
<organism evidence="13 14">
    <name type="scientific">Buchnera aphidicola</name>
    <name type="common">Brachycaudus cardui</name>
    <dbReference type="NCBI Taxonomy" id="557993"/>
    <lineage>
        <taxon>Bacteria</taxon>
        <taxon>Pseudomonadati</taxon>
        <taxon>Pseudomonadota</taxon>
        <taxon>Gammaproteobacteria</taxon>
        <taxon>Enterobacterales</taxon>
        <taxon>Erwiniaceae</taxon>
        <taxon>Buchnera</taxon>
    </lineage>
</organism>
<comment type="catalytic activity">
    <reaction evidence="10">
        <text>4-CDP-2-C-methyl-D-erythritol + ATP = 4-CDP-2-C-methyl-D-erythritol 2-phosphate + ADP + H(+)</text>
        <dbReference type="Rhea" id="RHEA:18437"/>
        <dbReference type="ChEBI" id="CHEBI:15378"/>
        <dbReference type="ChEBI" id="CHEBI:30616"/>
        <dbReference type="ChEBI" id="CHEBI:57823"/>
        <dbReference type="ChEBI" id="CHEBI:57919"/>
        <dbReference type="ChEBI" id="CHEBI:456216"/>
        <dbReference type="EC" id="2.7.1.148"/>
    </reaction>
</comment>
<dbReference type="InterPro" id="IPR006204">
    <property type="entry name" value="GHMP_kinase_N_dom"/>
</dbReference>
<evidence type="ECO:0000313" key="14">
    <source>
        <dbReference type="Proteomes" id="UP000298594"/>
    </source>
</evidence>
<evidence type="ECO:0000259" key="12">
    <source>
        <dbReference type="Pfam" id="PF08544"/>
    </source>
</evidence>
<accession>A0A4D6XU66</accession>
<dbReference type="SUPFAM" id="SSF54211">
    <property type="entry name" value="Ribosomal protein S5 domain 2-like"/>
    <property type="match status" value="1"/>
</dbReference>
<feature type="active site" evidence="10">
    <location>
        <position position="142"/>
    </location>
</feature>
<reference evidence="13 14" key="1">
    <citation type="submission" date="2018-12" db="EMBL/GenBank/DDBJ databases">
        <authorList>
            <person name="Chong R.A."/>
        </authorList>
    </citation>
    <scope>NUCLEOTIDE SEQUENCE [LARGE SCALE GENOMIC DNA]</scope>
    <source>
        <strain evidence="13 14">Bca</strain>
    </source>
</reference>
<dbReference type="PANTHER" id="PTHR43527:SF2">
    <property type="entry name" value="4-DIPHOSPHOCYTIDYL-2-C-METHYL-D-ERYTHRITOL KINASE, CHLOROPLASTIC"/>
    <property type="match status" value="1"/>
</dbReference>
<dbReference type="Proteomes" id="UP000298594">
    <property type="component" value="Chromosome"/>
</dbReference>
<evidence type="ECO:0000256" key="2">
    <source>
        <dbReference type="ARBA" id="ARBA00012052"/>
    </source>
</evidence>
<dbReference type="OrthoDB" id="9809438at2"/>
<keyword evidence="8 10" id="KW-0414">Isoprene biosynthesis</keyword>
<evidence type="ECO:0000256" key="10">
    <source>
        <dbReference type="HAMAP-Rule" id="MF_00061"/>
    </source>
</evidence>
<keyword evidence="6 10" id="KW-0418">Kinase</keyword>
<evidence type="ECO:0000256" key="7">
    <source>
        <dbReference type="ARBA" id="ARBA00022840"/>
    </source>
</evidence>
<dbReference type="Pfam" id="PF00288">
    <property type="entry name" value="GHMP_kinases_N"/>
    <property type="match status" value="1"/>
</dbReference>
<dbReference type="PIRSF" id="PIRSF010376">
    <property type="entry name" value="IspE"/>
    <property type="match status" value="1"/>
</dbReference>
<evidence type="ECO:0000259" key="11">
    <source>
        <dbReference type="Pfam" id="PF00288"/>
    </source>
</evidence>
<evidence type="ECO:0000256" key="6">
    <source>
        <dbReference type="ARBA" id="ARBA00022777"/>
    </source>
</evidence>
<evidence type="ECO:0000256" key="3">
    <source>
        <dbReference type="ARBA" id="ARBA00017473"/>
    </source>
</evidence>
<dbReference type="GO" id="GO:0016114">
    <property type="term" value="P:terpenoid biosynthetic process"/>
    <property type="evidence" value="ECO:0007669"/>
    <property type="project" value="UniProtKB-UniRule"/>
</dbReference>
<dbReference type="RefSeq" id="WP_158359186.1">
    <property type="nucleotide sequence ID" value="NZ_CP034879.1"/>
</dbReference>
<dbReference type="InterPro" id="IPR004424">
    <property type="entry name" value="IspE"/>
</dbReference>
<dbReference type="GO" id="GO:0019288">
    <property type="term" value="P:isopentenyl diphosphate biosynthetic process, methylerythritol 4-phosphate pathway"/>
    <property type="evidence" value="ECO:0007669"/>
    <property type="project" value="UniProtKB-UniRule"/>
</dbReference>
<dbReference type="PANTHER" id="PTHR43527">
    <property type="entry name" value="4-DIPHOSPHOCYTIDYL-2-C-METHYL-D-ERYTHRITOL KINASE, CHLOROPLASTIC"/>
    <property type="match status" value="1"/>
</dbReference>
<evidence type="ECO:0000256" key="4">
    <source>
        <dbReference type="ARBA" id="ARBA00022679"/>
    </source>
</evidence>
<dbReference type="InterPro" id="IPR036554">
    <property type="entry name" value="GHMP_kinase_C_sf"/>
</dbReference>
<dbReference type="GO" id="GO:0050515">
    <property type="term" value="F:4-(cytidine 5'-diphospho)-2-C-methyl-D-erythritol kinase activity"/>
    <property type="evidence" value="ECO:0007669"/>
    <property type="project" value="UniProtKB-UniRule"/>
</dbReference>
<keyword evidence="4 10" id="KW-0808">Transferase</keyword>
<dbReference type="AlphaFoldDB" id="A0A4D6XU66"/>
<dbReference type="SUPFAM" id="SSF55060">
    <property type="entry name" value="GHMP Kinase, C-terminal domain"/>
    <property type="match status" value="1"/>
</dbReference>
<feature type="domain" description="GHMP kinase N-terminal" evidence="11">
    <location>
        <begin position="67"/>
        <end position="149"/>
    </location>
</feature>
<sequence>MIYTWPSPAKINLFLYVTGIRLDGYHYIQTLFQILNYGDTLTIVPNKTSHVQLFTRKQSLINIKNSIIHAAQILKEQALLYGKIHNTNFGAKIFLKKRIPLGSGLGGASSNAATTFIALNQLWNTQFTLEELSVFGLKIGTDVPGFIMGHTAVIEGIGEILYPITQKEKWYLVVYPNIQILTKNMFSNPLLKSNSTKKPIKILLKMPFKNDFQDLVIQKFIHIKQLLSILSTYAPSRMSGTGSCIFSEFSDKKSAQKILALIPKNMKGFISKSVNISPLHNMLYKKNILFIN</sequence>
<reference evidence="13 14" key="2">
    <citation type="submission" date="2019-05" db="EMBL/GenBank/DDBJ databases">
        <title>Genome evolution of the obligate endosymbiont Buchnera aphidicola.</title>
        <authorList>
            <person name="Moran N.A."/>
        </authorList>
    </citation>
    <scope>NUCLEOTIDE SEQUENCE [LARGE SCALE GENOMIC DNA]</scope>
    <source>
        <strain evidence="13 14">Bca</strain>
    </source>
</reference>
<dbReference type="Pfam" id="PF08544">
    <property type="entry name" value="GHMP_kinases_C"/>
    <property type="match status" value="1"/>
</dbReference>
<evidence type="ECO:0000256" key="5">
    <source>
        <dbReference type="ARBA" id="ARBA00022741"/>
    </source>
</evidence>
<dbReference type="InterPro" id="IPR013750">
    <property type="entry name" value="GHMP_kinase_C_dom"/>
</dbReference>
<protein>
    <recommendedName>
        <fullName evidence="3 10">4-diphosphocytidyl-2-C-methyl-D-erythritol kinase</fullName>
        <shortName evidence="10">CMK</shortName>
        <ecNumber evidence="2 10">2.7.1.148</ecNumber>
    </recommendedName>
    <alternativeName>
        <fullName evidence="9 10">4-(cytidine-5'-diphospho)-2-C-methyl-D-erythritol kinase</fullName>
    </alternativeName>
</protein>
<gene>
    <name evidence="10" type="primary">ispE</name>
    <name evidence="13" type="ORF">D9V67_00870</name>
</gene>
<evidence type="ECO:0000256" key="8">
    <source>
        <dbReference type="ARBA" id="ARBA00023229"/>
    </source>
</evidence>
<dbReference type="EC" id="2.7.1.148" evidence="2 10"/>
<dbReference type="Gene3D" id="3.30.230.10">
    <property type="match status" value="1"/>
</dbReference>
<dbReference type="InterPro" id="IPR014721">
    <property type="entry name" value="Ribsml_uS5_D2-typ_fold_subgr"/>
</dbReference>
<dbReference type="NCBIfam" id="TIGR00154">
    <property type="entry name" value="ispE"/>
    <property type="match status" value="1"/>
</dbReference>
<dbReference type="HAMAP" id="MF_00061">
    <property type="entry name" value="IspE"/>
    <property type="match status" value="1"/>
</dbReference>
<keyword evidence="7 10" id="KW-0067">ATP-binding</keyword>
<comment type="subunit">
    <text evidence="10">Homodimer.</text>
</comment>
<evidence type="ECO:0000256" key="9">
    <source>
        <dbReference type="ARBA" id="ARBA00032554"/>
    </source>
</evidence>
<dbReference type="GO" id="GO:0005524">
    <property type="term" value="F:ATP binding"/>
    <property type="evidence" value="ECO:0007669"/>
    <property type="project" value="UniProtKB-UniRule"/>
</dbReference>
<evidence type="ECO:0000313" key="13">
    <source>
        <dbReference type="EMBL" id="QCI20323.1"/>
    </source>
</evidence>
<feature type="active site" evidence="10">
    <location>
        <position position="10"/>
    </location>
</feature>